<reference evidence="10" key="1">
    <citation type="submission" date="2016-10" db="EMBL/GenBank/DDBJ databases">
        <authorList>
            <person name="See-Too W.S."/>
        </authorList>
    </citation>
    <scope>NUCLEOTIDE SEQUENCE [LARGE SCALE GENOMIC DNA]</scope>
    <source>
        <strain evidence="10">DSM 23997</strain>
    </source>
</reference>
<feature type="transmembrane region" description="Helical" evidence="8">
    <location>
        <begin position="205"/>
        <end position="226"/>
    </location>
</feature>
<dbReference type="GO" id="GO:0055085">
    <property type="term" value="P:transmembrane transport"/>
    <property type="evidence" value="ECO:0007669"/>
    <property type="project" value="InterPro"/>
</dbReference>
<evidence type="ECO:0000256" key="7">
    <source>
        <dbReference type="ARBA" id="ARBA00023136"/>
    </source>
</evidence>
<sequence length="275" mass="30310">MKKHPRFLSLFLFIGVFIFVIVPFVPLIFTSLSFGWRWPDVVPQAWSLRAWEYVVNDGRTWQAVGISLSIALIVTAINIALAIPAANALMRYPVRGKWLFEAIIFSPIIIPPFISVMGIHLTFLRLGLTETVLGVVLAHIAPTLPYMFRALMISYQTLSTDWEDQARMLGAGAMPRFFHVVLPHLAPGIVAGASLSVLISLSQYLITFIIGAGQVVTLPILLFPFISGGDPGVASAYSLLYAAIAILALIVMDAALRRYYQRNKATKEQAKGVKP</sequence>
<dbReference type="Gene3D" id="1.10.3720.10">
    <property type="entry name" value="MetI-like"/>
    <property type="match status" value="1"/>
</dbReference>
<dbReference type="PANTHER" id="PTHR43357">
    <property type="entry name" value="INNER MEMBRANE ABC TRANSPORTER PERMEASE PROTEIN YDCV"/>
    <property type="match status" value="1"/>
</dbReference>
<name>A0A1C7E5Z2_9BACL</name>
<keyword evidence="3" id="KW-1003">Cell membrane</keyword>
<dbReference type="RefSeq" id="WP_068869144.1">
    <property type="nucleotide sequence ID" value="NZ_CP016539.2"/>
</dbReference>
<dbReference type="OrthoDB" id="9782004at2"/>
<dbReference type="GO" id="GO:0005886">
    <property type="term" value="C:plasma membrane"/>
    <property type="evidence" value="ECO:0007669"/>
    <property type="project" value="UniProtKB-SubCell"/>
</dbReference>
<keyword evidence="7 8" id="KW-0472">Membrane</keyword>
<keyword evidence="4" id="KW-0997">Cell inner membrane</keyword>
<keyword evidence="6 8" id="KW-1133">Transmembrane helix</keyword>
<dbReference type="Proteomes" id="UP000092650">
    <property type="component" value="Chromosome"/>
</dbReference>
<protein>
    <submittedName>
        <fullName evidence="10">ABC transporter permease</fullName>
    </submittedName>
</protein>
<comment type="similarity">
    <text evidence="8">Belongs to the binding-protein-dependent transport system permease family.</text>
</comment>
<evidence type="ECO:0000256" key="3">
    <source>
        <dbReference type="ARBA" id="ARBA00022475"/>
    </source>
</evidence>
<keyword evidence="5 8" id="KW-0812">Transmembrane</keyword>
<gene>
    <name evidence="10" type="ORF">BBI15_03805</name>
</gene>
<dbReference type="PANTHER" id="PTHR43357:SF4">
    <property type="entry name" value="INNER MEMBRANE ABC TRANSPORTER PERMEASE PROTEIN YDCV"/>
    <property type="match status" value="1"/>
</dbReference>
<keyword evidence="2 8" id="KW-0813">Transport</keyword>
<evidence type="ECO:0000256" key="4">
    <source>
        <dbReference type="ARBA" id="ARBA00022519"/>
    </source>
</evidence>
<evidence type="ECO:0000256" key="2">
    <source>
        <dbReference type="ARBA" id="ARBA00022448"/>
    </source>
</evidence>
<evidence type="ECO:0000256" key="1">
    <source>
        <dbReference type="ARBA" id="ARBA00004429"/>
    </source>
</evidence>
<dbReference type="PROSITE" id="PS50928">
    <property type="entry name" value="ABC_TM1"/>
    <property type="match status" value="1"/>
</dbReference>
<keyword evidence="11" id="KW-1185">Reference proteome</keyword>
<evidence type="ECO:0000256" key="8">
    <source>
        <dbReference type="RuleBase" id="RU363032"/>
    </source>
</evidence>
<dbReference type="EMBL" id="CP016539">
    <property type="protein sequence ID" value="ANU19393.1"/>
    <property type="molecule type" value="Genomic_DNA"/>
</dbReference>
<dbReference type="InterPro" id="IPR000515">
    <property type="entry name" value="MetI-like"/>
</dbReference>
<dbReference type="STRING" id="1038856.BBI15_03805"/>
<feature type="transmembrane region" description="Helical" evidence="8">
    <location>
        <begin position="177"/>
        <end position="198"/>
    </location>
</feature>
<evidence type="ECO:0000313" key="10">
    <source>
        <dbReference type="EMBL" id="ANU19393.1"/>
    </source>
</evidence>
<dbReference type="CDD" id="cd06261">
    <property type="entry name" value="TM_PBP2"/>
    <property type="match status" value="1"/>
</dbReference>
<accession>A0A1C7E5Z2</accession>
<feature type="transmembrane region" description="Helical" evidence="8">
    <location>
        <begin position="61"/>
        <end position="86"/>
    </location>
</feature>
<dbReference type="SUPFAM" id="SSF161098">
    <property type="entry name" value="MetI-like"/>
    <property type="match status" value="1"/>
</dbReference>
<feature type="transmembrane region" description="Helical" evidence="8">
    <location>
        <begin position="238"/>
        <end position="256"/>
    </location>
</feature>
<feature type="transmembrane region" description="Helical" evidence="8">
    <location>
        <begin position="7"/>
        <end position="29"/>
    </location>
</feature>
<organism evidence="10 11">
    <name type="scientific">Planococcus plakortidis</name>
    <dbReference type="NCBI Taxonomy" id="1038856"/>
    <lineage>
        <taxon>Bacteria</taxon>
        <taxon>Bacillati</taxon>
        <taxon>Bacillota</taxon>
        <taxon>Bacilli</taxon>
        <taxon>Bacillales</taxon>
        <taxon>Caryophanaceae</taxon>
        <taxon>Planococcus</taxon>
    </lineage>
</organism>
<evidence type="ECO:0000313" key="11">
    <source>
        <dbReference type="Proteomes" id="UP000092650"/>
    </source>
</evidence>
<proteinExistence type="inferred from homology"/>
<evidence type="ECO:0000256" key="5">
    <source>
        <dbReference type="ARBA" id="ARBA00022692"/>
    </source>
</evidence>
<dbReference type="Pfam" id="PF00528">
    <property type="entry name" value="BPD_transp_1"/>
    <property type="match status" value="1"/>
</dbReference>
<evidence type="ECO:0000256" key="6">
    <source>
        <dbReference type="ARBA" id="ARBA00022989"/>
    </source>
</evidence>
<evidence type="ECO:0000259" key="9">
    <source>
        <dbReference type="PROSITE" id="PS50928"/>
    </source>
</evidence>
<dbReference type="InterPro" id="IPR035906">
    <property type="entry name" value="MetI-like_sf"/>
</dbReference>
<feature type="transmembrane region" description="Helical" evidence="8">
    <location>
        <begin position="98"/>
        <end position="123"/>
    </location>
</feature>
<feature type="domain" description="ABC transmembrane type-1" evidence="9">
    <location>
        <begin position="64"/>
        <end position="252"/>
    </location>
</feature>
<dbReference type="AlphaFoldDB" id="A0A1C7E5Z2"/>
<comment type="subcellular location">
    <subcellularLocation>
        <location evidence="1">Cell inner membrane</location>
        <topology evidence="1">Multi-pass membrane protein</topology>
    </subcellularLocation>
    <subcellularLocation>
        <location evidence="8">Cell membrane</location>
        <topology evidence="8">Multi-pass membrane protein</topology>
    </subcellularLocation>
</comment>
<dbReference type="KEGG" id="ppla:BBI15_03805"/>